<dbReference type="RefSeq" id="WP_215505620.1">
    <property type="nucleotide sequence ID" value="NZ_CP076363.1"/>
</dbReference>
<geneLocation type="plasmid" evidence="1 2">
    <name>p2</name>
</geneLocation>
<sequence length="322" mass="35167">MQLPPCPVCGQPIHPHTLVCPCGTELVYLPEQGIFVTEARHCGNRAQIGCNWQAADGPLCLSCAMTETVPDLVILENQTLWAETERAKRLALHGFLRLGWFTAADTGARPRFHLLAEQTSMQGAVRVIMAHADGEVTLNVAEADPALRAARAKDMDEDFRSMVGHVRHEMGHFVFWRLSQNGAFLGAFRSLFGDERADYAAALEAHHANPHPAGPDHISSYATAHPHEDWAETFAHLMHLLDLADSFEAAGLSLDAHPGGTPAYQIADTEALILRAGDIVIALNHLNLSMGLPVPYPFVLGPGVRRKMALVHAWMTGRGSYQ</sequence>
<dbReference type="EMBL" id="CP076363">
    <property type="protein sequence ID" value="QWK92634.1"/>
    <property type="molecule type" value="Genomic_DNA"/>
</dbReference>
<accession>A0A975PA92</accession>
<dbReference type="Pfam" id="PF15887">
    <property type="entry name" value="Peptidase_Mx"/>
    <property type="match status" value="1"/>
</dbReference>
<evidence type="ECO:0000313" key="2">
    <source>
        <dbReference type="Proteomes" id="UP000679352"/>
    </source>
</evidence>
<evidence type="ECO:0000313" key="1">
    <source>
        <dbReference type="EMBL" id="QWK92634.1"/>
    </source>
</evidence>
<dbReference type="Proteomes" id="UP000679352">
    <property type="component" value="Plasmid p2"/>
</dbReference>
<organism evidence="1 2">
    <name type="scientific">Gemmobacter fulvus</name>
    <dbReference type="NCBI Taxonomy" id="2840474"/>
    <lineage>
        <taxon>Bacteria</taxon>
        <taxon>Pseudomonadati</taxon>
        <taxon>Pseudomonadota</taxon>
        <taxon>Alphaproteobacteria</taxon>
        <taxon>Rhodobacterales</taxon>
        <taxon>Paracoccaceae</taxon>
        <taxon>Gemmobacter</taxon>
    </lineage>
</organism>
<protein>
    <submittedName>
        <fullName evidence="1">Zinc-binding peptidase</fullName>
    </submittedName>
</protein>
<reference evidence="1" key="1">
    <citation type="submission" date="2021-06" db="EMBL/GenBank/DDBJ databases">
        <authorList>
            <person name="Lee C.-S."/>
            <person name="Jin L."/>
        </authorList>
    </citation>
    <scope>NUCLEOTIDE SEQUENCE</scope>
    <source>
        <strain evidence="1">Con5</strain>
        <plasmid evidence="1">p2</plasmid>
    </source>
</reference>
<name>A0A975PA92_9RHOB</name>
<keyword evidence="2" id="KW-1185">Reference proteome</keyword>
<proteinExistence type="predicted"/>
<dbReference type="AlphaFoldDB" id="A0A975PA92"/>
<dbReference type="InterPro" id="IPR031321">
    <property type="entry name" value="UCP012641"/>
</dbReference>
<dbReference type="KEGG" id="gfu:KM031_19885"/>
<keyword evidence="1" id="KW-0614">Plasmid</keyword>
<gene>
    <name evidence="1" type="ORF">KM031_19885</name>
</gene>